<feature type="non-terminal residue" evidence="2">
    <location>
        <position position="31"/>
    </location>
</feature>
<accession>A0A382EN97</accession>
<dbReference type="AlphaFoldDB" id="A0A382EN97"/>
<feature type="compositionally biased region" description="Basic and acidic residues" evidence="1">
    <location>
        <begin position="1"/>
        <end position="11"/>
    </location>
</feature>
<sequence>MNKPEHMRDTHCQGLQGKPGMSPTGASSLDG</sequence>
<feature type="region of interest" description="Disordered" evidence="1">
    <location>
        <begin position="1"/>
        <end position="31"/>
    </location>
</feature>
<evidence type="ECO:0000313" key="2">
    <source>
        <dbReference type="EMBL" id="SVB51802.1"/>
    </source>
</evidence>
<gene>
    <name evidence="2" type="ORF">METZ01_LOCUS204656</name>
</gene>
<proteinExistence type="predicted"/>
<dbReference type="EMBL" id="UINC01045258">
    <property type="protein sequence ID" value="SVB51802.1"/>
    <property type="molecule type" value="Genomic_DNA"/>
</dbReference>
<reference evidence="2" key="1">
    <citation type="submission" date="2018-05" db="EMBL/GenBank/DDBJ databases">
        <authorList>
            <person name="Lanie J.A."/>
            <person name="Ng W.-L."/>
            <person name="Kazmierczak K.M."/>
            <person name="Andrzejewski T.M."/>
            <person name="Davidsen T.M."/>
            <person name="Wayne K.J."/>
            <person name="Tettelin H."/>
            <person name="Glass J.I."/>
            <person name="Rusch D."/>
            <person name="Podicherti R."/>
            <person name="Tsui H.-C.T."/>
            <person name="Winkler M.E."/>
        </authorList>
    </citation>
    <scope>NUCLEOTIDE SEQUENCE</scope>
</reference>
<protein>
    <submittedName>
        <fullName evidence="2">Uncharacterized protein</fullName>
    </submittedName>
</protein>
<evidence type="ECO:0000256" key="1">
    <source>
        <dbReference type="SAM" id="MobiDB-lite"/>
    </source>
</evidence>
<name>A0A382EN97_9ZZZZ</name>
<organism evidence="2">
    <name type="scientific">marine metagenome</name>
    <dbReference type="NCBI Taxonomy" id="408172"/>
    <lineage>
        <taxon>unclassified sequences</taxon>
        <taxon>metagenomes</taxon>
        <taxon>ecological metagenomes</taxon>
    </lineage>
</organism>